<organism evidence="2">
    <name type="scientific">Harpegnathos saltator</name>
    <name type="common">Jerdon's jumping ant</name>
    <dbReference type="NCBI Taxonomy" id="610380"/>
    <lineage>
        <taxon>Eukaryota</taxon>
        <taxon>Metazoa</taxon>
        <taxon>Ecdysozoa</taxon>
        <taxon>Arthropoda</taxon>
        <taxon>Hexapoda</taxon>
        <taxon>Insecta</taxon>
        <taxon>Pterygota</taxon>
        <taxon>Neoptera</taxon>
        <taxon>Endopterygota</taxon>
        <taxon>Hymenoptera</taxon>
        <taxon>Apocrita</taxon>
        <taxon>Aculeata</taxon>
        <taxon>Formicoidea</taxon>
        <taxon>Formicidae</taxon>
        <taxon>Ponerinae</taxon>
        <taxon>Ponerini</taxon>
        <taxon>Harpegnathos</taxon>
    </lineage>
</organism>
<name>E2BV39_HARSA</name>
<dbReference type="PROSITE" id="PS00141">
    <property type="entry name" value="ASP_PROTEASE"/>
    <property type="match status" value="1"/>
</dbReference>
<dbReference type="SUPFAM" id="SSF50630">
    <property type="entry name" value="Acid proteases"/>
    <property type="match status" value="1"/>
</dbReference>
<dbReference type="Gene3D" id="2.40.70.10">
    <property type="entry name" value="Acid Proteases"/>
    <property type="match status" value="1"/>
</dbReference>
<dbReference type="GO" id="GO:0006508">
    <property type="term" value="P:proteolysis"/>
    <property type="evidence" value="ECO:0007669"/>
    <property type="project" value="InterPro"/>
</dbReference>
<dbReference type="InterPro" id="IPR021109">
    <property type="entry name" value="Peptidase_aspartic_dom_sf"/>
</dbReference>
<feature type="non-terminal residue" evidence="1">
    <location>
        <position position="1"/>
    </location>
</feature>
<dbReference type="Proteomes" id="UP000008237">
    <property type="component" value="Unassembled WGS sequence"/>
</dbReference>
<gene>
    <name evidence="1" type="ORF">EAI_11598</name>
</gene>
<dbReference type="InParanoid" id="E2BV39"/>
<dbReference type="GO" id="GO:0004190">
    <property type="term" value="F:aspartic-type endopeptidase activity"/>
    <property type="evidence" value="ECO:0007669"/>
    <property type="project" value="InterPro"/>
</dbReference>
<dbReference type="InterPro" id="IPR001969">
    <property type="entry name" value="Aspartic_peptidase_AS"/>
</dbReference>
<evidence type="ECO:0000313" key="2">
    <source>
        <dbReference type="Proteomes" id="UP000008237"/>
    </source>
</evidence>
<reference evidence="1 2" key="1">
    <citation type="journal article" date="2010" name="Science">
        <title>Genomic comparison of the ants Camponotus floridanus and Harpegnathos saltator.</title>
        <authorList>
            <person name="Bonasio R."/>
            <person name="Zhang G."/>
            <person name="Ye C."/>
            <person name="Mutti N.S."/>
            <person name="Fang X."/>
            <person name="Qin N."/>
            <person name="Donahue G."/>
            <person name="Yang P."/>
            <person name="Li Q."/>
            <person name="Li C."/>
            <person name="Zhang P."/>
            <person name="Huang Z."/>
            <person name="Berger S.L."/>
            <person name="Reinberg D."/>
            <person name="Wang J."/>
            <person name="Liebig J."/>
        </authorList>
    </citation>
    <scope>NUCLEOTIDE SEQUENCE [LARGE SCALE GENOMIC DNA]</scope>
    <source>
        <strain evidence="1 2">R22 G/1</strain>
    </source>
</reference>
<feature type="non-terminal residue" evidence="1">
    <location>
        <position position="85"/>
    </location>
</feature>
<protein>
    <submittedName>
        <fullName evidence="1">Retrovirus-related Pol polyprotein from transposon 412</fullName>
    </submittedName>
</protein>
<proteinExistence type="predicted"/>
<dbReference type="EMBL" id="GL450808">
    <property type="protein sequence ID" value="EFN80441.1"/>
    <property type="molecule type" value="Genomic_DNA"/>
</dbReference>
<keyword evidence="2" id="KW-1185">Reference proteome</keyword>
<accession>E2BV39</accession>
<dbReference type="AlphaFoldDB" id="E2BV39"/>
<evidence type="ECO:0000313" key="1">
    <source>
        <dbReference type="EMBL" id="EFN80441.1"/>
    </source>
</evidence>
<dbReference type="OMA" id="MQGISPE"/>
<sequence>FIVDSGSDINIIKTSVINSNLQVNTNHTLSMQGISPEPVKTLGSVTITLLGKPTEFHLAPYNFGFPNRGILGSTFFKLHNANIDY</sequence>